<comment type="caution">
    <text evidence="1">Lacks conserved residue(s) required for the propagation of feature annotation.</text>
</comment>
<name>B4IWH6_DROYA</name>
<dbReference type="InterPro" id="IPR024079">
    <property type="entry name" value="MetalloPept_cat_dom_sf"/>
</dbReference>
<reference evidence="3 4" key="2">
    <citation type="journal article" date="2007" name="PLoS Biol.">
        <title>Principles of genome evolution in the Drosophila melanogaster species group.</title>
        <authorList>
            <person name="Ranz J.M."/>
            <person name="Maurin D."/>
            <person name="Chan Y.S."/>
            <person name="von Grotthuss M."/>
            <person name="Hillier L.W."/>
            <person name="Roote J."/>
            <person name="Ashburner M."/>
            <person name="Bergman C.M."/>
        </authorList>
    </citation>
    <scope>NUCLEOTIDE SEQUENCE [LARGE SCALE GENOMIC DNA]</scope>
    <source>
        <strain evidence="4">Tai18E2 / Tucson 14021-0261.01</strain>
    </source>
</reference>
<sequence>MAPRLGHFLNDNFATLFPRFVMFRVAFVTQWTVLRVPHSFGMFHDTAKIGCHPRVGPIVHIMTPTFGADTLQVCWSNCSRKYITHFLDQGLGECLDDPPTPLDEYNYTGELPGMRYNARGQCRLQFNLTTDSEVGACSAPHEFCSTLWCKSTPRASLTCWIPHRDTPCGRNTCCGTRWSMPL</sequence>
<evidence type="ECO:0000256" key="1">
    <source>
        <dbReference type="PROSITE-ProRule" id="PRU00276"/>
    </source>
</evidence>
<dbReference type="Gene3D" id="3.40.390.10">
    <property type="entry name" value="Collagenase (Catalytic Domain)"/>
    <property type="match status" value="1"/>
</dbReference>
<dbReference type="GO" id="GO:0031012">
    <property type="term" value="C:extracellular matrix"/>
    <property type="evidence" value="ECO:0007669"/>
    <property type="project" value="TreeGrafter"/>
</dbReference>
<accession>B4IWH6</accession>
<proteinExistence type="predicted"/>
<dbReference type="GO" id="GO:0006508">
    <property type="term" value="P:proteolysis"/>
    <property type="evidence" value="ECO:0007669"/>
    <property type="project" value="UniProtKB-KW"/>
</dbReference>
<dbReference type="GO" id="GO:0046872">
    <property type="term" value="F:metal ion binding"/>
    <property type="evidence" value="ECO:0007669"/>
    <property type="project" value="UniProtKB-KW"/>
</dbReference>
<evidence type="ECO:0000313" key="3">
    <source>
        <dbReference type="EMBL" id="EDX00664.2"/>
    </source>
</evidence>
<gene>
    <name evidence="3" type="primary">Dyak\GE15207</name>
    <name evidence="3" type="synonym">dyak_GLEANR_16645</name>
    <name evidence="3" type="synonym">GE15207</name>
    <name evidence="3" type="ORF">Dyak_GE15207</name>
</gene>
<protein>
    <recommendedName>
        <fullName evidence="2">Peptidase M12B domain-containing protein</fullName>
    </recommendedName>
</protein>
<dbReference type="InterPro" id="IPR050439">
    <property type="entry name" value="ADAMTS_ADAMTS-like"/>
</dbReference>
<dbReference type="GO" id="GO:0004222">
    <property type="term" value="F:metalloendopeptidase activity"/>
    <property type="evidence" value="ECO:0007669"/>
    <property type="project" value="InterPro"/>
</dbReference>
<dbReference type="Pfam" id="PF01421">
    <property type="entry name" value="Reprolysin"/>
    <property type="match status" value="1"/>
</dbReference>
<organism evidence="3 4">
    <name type="scientific">Drosophila yakuba</name>
    <name type="common">Fruit fly</name>
    <dbReference type="NCBI Taxonomy" id="7245"/>
    <lineage>
        <taxon>Eukaryota</taxon>
        <taxon>Metazoa</taxon>
        <taxon>Ecdysozoa</taxon>
        <taxon>Arthropoda</taxon>
        <taxon>Hexapoda</taxon>
        <taxon>Insecta</taxon>
        <taxon>Pterygota</taxon>
        <taxon>Neoptera</taxon>
        <taxon>Endopterygota</taxon>
        <taxon>Diptera</taxon>
        <taxon>Brachycera</taxon>
        <taxon>Muscomorpha</taxon>
        <taxon>Ephydroidea</taxon>
        <taxon>Drosophilidae</taxon>
        <taxon>Drosophila</taxon>
        <taxon>Sophophora</taxon>
    </lineage>
</organism>
<dbReference type="eggNOG" id="KOG3538">
    <property type="taxonomic scope" value="Eukaryota"/>
</dbReference>
<dbReference type="OrthoDB" id="412680at2759"/>
<dbReference type="HOGENOM" id="CLU_1827363_0_0_1"/>
<feature type="domain" description="Peptidase M12B" evidence="2">
    <location>
        <begin position="36"/>
        <end position="99"/>
    </location>
</feature>
<dbReference type="PANTHER" id="PTHR13723">
    <property type="entry name" value="ADAMTS A DISINTEGRIN AND METALLOPROTEASE WITH THROMBOSPONDIN MOTIFS PROTEASE"/>
    <property type="match status" value="1"/>
</dbReference>
<dbReference type="KEGG" id="dya:Dyak_GE15207"/>
<dbReference type="EMBL" id="CH899347">
    <property type="protein sequence ID" value="EDX00664.2"/>
    <property type="molecule type" value="Genomic_DNA"/>
</dbReference>
<dbReference type="InterPro" id="IPR001590">
    <property type="entry name" value="Peptidase_M12B"/>
</dbReference>
<dbReference type="Gene3D" id="3.40.1620.60">
    <property type="match status" value="1"/>
</dbReference>
<keyword evidence="4" id="KW-1185">Reference proteome</keyword>
<dbReference type="PROSITE" id="PS50215">
    <property type="entry name" value="ADAM_MEPRO"/>
    <property type="match status" value="1"/>
</dbReference>
<reference evidence="3 4" key="1">
    <citation type="journal article" date="2007" name="Nature">
        <title>Evolution of genes and genomes on the Drosophila phylogeny.</title>
        <authorList>
            <consortium name="Drosophila 12 Genomes Consortium"/>
            <person name="Clark A.G."/>
            <person name="Eisen M.B."/>
            <person name="Smith D.R."/>
            <person name="Bergman C.M."/>
            <person name="Oliver B."/>
            <person name="Markow T.A."/>
            <person name="Kaufman T.C."/>
            <person name="Kellis M."/>
            <person name="Gelbart W."/>
            <person name="Iyer V.N."/>
            <person name="Pollard D.A."/>
            <person name="Sackton T.B."/>
            <person name="Larracuente A.M."/>
            <person name="Singh N.D."/>
            <person name="Abad J.P."/>
            <person name="Abt D.N."/>
            <person name="Adryan B."/>
            <person name="Aguade M."/>
            <person name="Akashi H."/>
            <person name="Anderson W.W."/>
            <person name="Aquadro C.F."/>
            <person name="Ardell D.H."/>
            <person name="Arguello R."/>
            <person name="Artieri C.G."/>
            <person name="Barbash D.A."/>
            <person name="Barker D."/>
            <person name="Barsanti P."/>
            <person name="Batterham P."/>
            <person name="Batzoglou S."/>
            <person name="Begun D."/>
            <person name="Bhutkar A."/>
            <person name="Blanco E."/>
            <person name="Bosak S.A."/>
            <person name="Bradley R.K."/>
            <person name="Brand A.D."/>
            <person name="Brent M.R."/>
            <person name="Brooks A.N."/>
            <person name="Brown R.H."/>
            <person name="Butlin R.K."/>
            <person name="Caggese C."/>
            <person name="Calvi B.R."/>
            <person name="Bernardo de Carvalho A."/>
            <person name="Caspi A."/>
            <person name="Castrezana S."/>
            <person name="Celniker S.E."/>
            <person name="Chang J.L."/>
            <person name="Chapple C."/>
            <person name="Chatterji S."/>
            <person name="Chinwalla A."/>
            <person name="Civetta A."/>
            <person name="Clifton S.W."/>
            <person name="Comeron J.M."/>
            <person name="Costello J.C."/>
            <person name="Coyne J.A."/>
            <person name="Daub J."/>
            <person name="David R.G."/>
            <person name="Delcher A.L."/>
            <person name="Delehaunty K."/>
            <person name="Do C.B."/>
            <person name="Ebling H."/>
            <person name="Edwards K."/>
            <person name="Eickbush T."/>
            <person name="Evans J.D."/>
            <person name="Filipski A."/>
            <person name="Findeiss S."/>
            <person name="Freyhult E."/>
            <person name="Fulton L."/>
            <person name="Fulton R."/>
            <person name="Garcia A.C."/>
            <person name="Gardiner A."/>
            <person name="Garfield D.A."/>
            <person name="Garvin B.E."/>
            <person name="Gibson G."/>
            <person name="Gilbert D."/>
            <person name="Gnerre S."/>
            <person name="Godfrey J."/>
            <person name="Good R."/>
            <person name="Gotea V."/>
            <person name="Gravely B."/>
            <person name="Greenberg A.J."/>
            <person name="Griffiths-Jones S."/>
            <person name="Gross S."/>
            <person name="Guigo R."/>
            <person name="Gustafson E.A."/>
            <person name="Haerty W."/>
            <person name="Hahn M.W."/>
            <person name="Halligan D.L."/>
            <person name="Halpern A.L."/>
            <person name="Halter G.M."/>
            <person name="Han M.V."/>
            <person name="Heger A."/>
            <person name="Hillier L."/>
            <person name="Hinrichs A.S."/>
            <person name="Holmes I."/>
            <person name="Hoskins R.A."/>
            <person name="Hubisz M.J."/>
            <person name="Hultmark D."/>
            <person name="Huntley M.A."/>
            <person name="Jaffe D.B."/>
            <person name="Jagadeeshan S."/>
            <person name="Jeck W.R."/>
            <person name="Johnson J."/>
            <person name="Jones C.D."/>
            <person name="Jordan W.C."/>
            <person name="Karpen G.H."/>
            <person name="Kataoka E."/>
            <person name="Keightley P.D."/>
            <person name="Kheradpour P."/>
            <person name="Kirkness E.F."/>
            <person name="Koerich L.B."/>
            <person name="Kristiansen K."/>
            <person name="Kudrna D."/>
            <person name="Kulathinal R.J."/>
            <person name="Kumar S."/>
            <person name="Kwok R."/>
            <person name="Lander E."/>
            <person name="Langley C.H."/>
            <person name="Lapoint R."/>
            <person name="Lazzaro B.P."/>
            <person name="Lee S.J."/>
            <person name="Levesque L."/>
            <person name="Li R."/>
            <person name="Lin C.F."/>
            <person name="Lin M.F."/>
            <person name="Lindblad-Toh K."/>
            <person name="Llopart A."/>
            <person name="Long M."/>
            <person name="Low L."/>
            <person name="Lozovsky E."/>
            <person name="Lu J."/>
            <person name="Luo M."/>
            <person name="Machado C.A."/>
            <person name="Makalowski W."/>
            <person name="Marzo M."/>
            <person name="Matsuda M."/>
            <person name="Matzkin L."/>
            <person name="McAllister B."/>
            <person name="McBride C.S."/>
            <person name="McKernan B."/>
            <person name="McKernan K."/>
            <person name="Mendez-Lago M."/>
            <person name="Minx P."/>
            <person name="Mollenhauer M.U."/>
            <person name="Montooth K."/>
            <person name="Mount S.M."/>
            <person name="Mu X."/>
            <person name="Myers E."/>
            <person name="Negre B."/>
            <person name="Newfeld S."/>
            <person name="Nielsen R."/>
            <person name="Noor M.A."/>
            <person name="O'Grady P."/>
            <person name="Pachter L."/>
            <person name="Papaceit M."/>
            <person name="Parisi M.J."/>
            <person name="Parisi M."/>
            <person name="Parts L."/>
            <person name="Pedersen J.S."/>
            <person name="Pesole G."/>
            <person name="Phillippy A.M."/>
            <person name="Ponting C.P."/>
            <person name="Pop M."/>
            <person name="Porcelli D."/>
            <person name="Powell J.R."/>
            <person name="Prohaska S."/>
            <person name="Pruitt K."/>
            <person name="Puig M."/>
            <person name="Quesneville H."/>
            <person name="Ram K.R."/>
            <person name="Rand D."/>
            <person name="Rasmussen M.D."/>
            <person name="Reed L.K."/>
            <person name="Reenan R."/>
            <person name="Reily A."/>
            <person name="Remington K.A."/>
            <person name="Rieger T.T."/>
            <person name="Ritchie M.G."/>
            <person name="Robin C."/>
            <person name="Rogers Y.H."/>
            <person name="Rohde C."/>
            <person name="Rozas J."/>
            <person name="Rubenfield M.J."/>
            <person name="Ruiz A."/>
            <person name="Russo S."/>
            <person name="Salzberg S.L."/>
            <person name="Sanchez-Gracia A."/>
            <person name="Saranga D.J."/>
            <person name="Sato H."/>
            <person name="Schaeffer S.W."/>
            <person name="Schatz M.C."/>
            <person name="Schlenke T."/>
            <person name="Schwartz R."/>
            <person name="Segarra C."/>
            <person name="Singh R.S."/>
            <person name="Sirot L."/>
            <person name="Sirota M."/>
            <person name="Sisneros N.B."/>
            <person name="Smith C.D."/>
            <person name="Smith T.F."/>
            <person name="Spieth J."/>
            <person name="Stage D.E."/>
            <person name="Stark A."/>
            <person name="Stephan W."/>
            <person name="Strausberg R.L."/>
            <person name="Strempel S."/>
            <person name="Sturgill D."/>
            <person name="Sutton G."/>
            <person name="Sutton G.G."/>
            <person name="Tao W."/>
            <person name="Teichmann S."/>
            <person name="Tobari Y.N."/>
            <person name="Tomimura Y."/>
            <person name="Tsolas J.M."/>
            <person name="Valente V.L."/>
            <person name="Venter E."/>
            <person name="Venter J.C."/>
            <person name="Vicario S."/>
            <person name="Vieira F.G."/>
            <person name="Vilella A.J."/>
            <person name="Villasante A."/>
            <person name="Walenz B."/>
            <person name="Wang J."/>
            <person name="Wasserman M."/>
            <person name="Watts T."/>
            <person name="Wilson D."/>
            <person name="Wilson R.K."/>
            <person name="Wing R.A."/>
            <person name="Wolfner M.F."/>
            <person name="Wong A."/>
            <person name="Wong G.K."/>
            <person name="Wu C.I."/>
            <person name="Wu G."/>
            <person name="Yamamoto D."/>
            <person name="Yang H.P."/>
            <person name="Yang S.P."/>
            <person name="Yorke J.A."/>
            <person name="Yoshida K."/>
            <person name="Zdobnov E."/>
            <person name="Zhang P."/>
            <person name="Zhang Y."/>
            <person name="Zimin A.V."/>
            <person name="Baldwin J."/>
            <person name="Abdouelleil A."/>
            <person name="Abdulkadir J."/>
            <person name="Abebe A."/>
            <person name="Abera B."/>
            <person name="Abreu J."/>
            <person name="Acer S.C."/>
            <person name="Aftuck L."/>
            <person name="Alexander A."/>
            <person name="An P."/>
            <person name="Anderson E."/>
            <person name="Anderson S."/>
            <person name="Arachi H."/>
            <person name="Azer M."/>
            <person name="Bachantsang P."/>
            <person name="Barry A."/>
            <person name="Bayul T."/>
            <person name="Berlin A."/>
            <person name="Bessette D."/>
            <person name="Bloom T."/>
            <person name="Blye J."/>
            <person name="Boguslavskiy L."/>
            <person name="Bonnet C."/>
            <person name="Boukhgalter B."/>
            <person name="Bourzgui I."/>
            <person name="Brown A."/>
            <person name="Cahill P."/>
            <person name="Channer S."/>
            <person name="Cheshatsang Y."/>
            <person name="Chuda L."/>
            <person name="Citroen M."/>
            <person name="Collymore A."/>
            <person name="Cooke P."/>
            <person name="Costello M."/>
            <person name="D'Aco K."/>
            <person name="Daza R."/>
            <person name="De Haan G."/>
            <person name="DeGray S."/>
            <person name="DeMaso C."/>
            <person name="Dhargay N."/>
            <person name="Dooley K."/>
            <person name="Dooley E."/>
            <person name="Doricent M."/>
            <person name="Dorje P."/>
            <person name="Dorjee K."/>
            <person name="Dupes A."/>
            <person name="Elong R."/>
            <person name="Falk J."/>
            <person name="Farina A."/>
            <person name="Faro S."/>
            <person name="Ferguson D."/>
            <person name="Fisher S."/>
            <person name="Foley C.D."/>
            <person name="Franke A."/>
            <person name="Friedrich D."/>
            <person name="Gadbois L."/>
            <person name="Gearin G."/>
            <person name="Gearin C.R."/>
            <person name="Giannoukos G."/>
            <person name="Goode T."/>
            <person name="Graham J."/>
            <person name="Grandbois E."/>
            <person name="Grewal S."/>
            <person name="Gyaltsen K."/>
            <person name="Hafez N."/>
            <person name="Hagos B."/>
            <person name="Hall J."/>
            <person name="Henson C."/>
            <person name="Hollinger A."/>
            <person name="Honan T."/>
            <person name="Huard M.D."/>
            <person name="Hughes L."/>
            <person name="Hurhula B."/>
            <person name="Husby M.E."/>
            <person name="Kamat A."/>
            <person name="Kanga B."/>
            <person name="Kashin S."/>
            <person name="Khazanovich D."/>
            <person name="Kisner P."/>
            <person name="Lance K."/>
            <person name="Lara M."/>
            <person name="Lee W."/>
            <person name="Lennon N."/>
            <person name="Letendre F."/>
            <person name="LeVine R."/>
            <person name="Lipovsky A."/>
            <person name="Liu X."/>
            <person name="Liu J."/>
            <person name="Liu S."/>
            <person name="Lokyitsang T."/>
            <person name="Lokyitsang Y."/>
            <person name="Lubonja R."/>
            <person name="Lui A."/>
            <person name="MacDonald P."/>
            <person name="Magnisalis V."/>
            <person name="Maru K."/>
            <person name="Matthews C."/>
            <person name="McCusker W."/>
            <person name="McDonough S."/>
            <person name="Mehta T."/>
            <person name="Meldrim J."/>
            <person name="Meneus L."/>
            <person name="Mihai O."/>
            <person name="Mihalev A."/>
            <person name="Mihova T."/>
            <person name="Mittelman R."/>
            <person name="Mlenga V."/>
            <person name="Montmayeur A."/>
            <person name="Mulrain L."/>
            <person name="Navidi A."/>
            <person name="Naylor J."/>
            <person name="Negash T."/>
            <person name="Nguyen T."/>
            <person name="Nguyen N."/>
            <person name="Nicol R."/>
            <person name="Norbu C."/>
            <person name="Norbu N."/>
            <person name="Novod N."/>
            <person name="O'Neill B."/>
            <person name="Osman S."/>
            <person name="Markiewicz E."/>
            <person name="Oyono O.L."/>
            <person name="Patti C."/>
            <person name="Phunkhang P."/>
            <person name="Pierre F."/>
            <person name="Priest M."/>
            <person name="Raghuraman S."/>
            <person name="Rege F."/>
            <person name="Reyes R."/>
            <person name="Rise C."/>
            <person name="Rogov P."/>
            <person name="Ross K."/>
            <person name="Ryan E."/>
            <person name="Settipalli S."/>
            <person name="Shea T."/>
            <person name="Sherpa N."/>
            <person name="Shi L."/>
            <person name="Shih D."/>
            <person name="Sparrow T."/>
            <person name="Spaulding J."/>
            <person name="Stalker J."/>
            <person name="Stange-Thomann N."/>
            <person name="Stavropoulos S."/>
            <person name="Stone C."/>
            <person name="Strader C."/>
            <person name="Tesfaye S."/>
            <person name="Thomson T."/>
            <person name="Thoulutsang Y."/>
            <person name="Thoulutsang D."/>
            <person name="Topham K."/>
            <person name="Topping I."/>
            <person name="Tsamla T."/>
            <person name="Vassiliev H."/>
            <person name="Vo A."/>
            <person name="Wangchuk T."/>
            <person name="Wangdi T."/>
            <person name="Weiand M."/>
            <person name="Wilkinson J."/>
            <person name="Wilson A."/>
            <person name="Yadav S."/>
            <person name="Young G."/>
            <person name="Yu Q."/>
            <person name="Zembek L."/>
            <person name="Zhong D."/>
            <person name="Zimmer A."/>
            <person name="Zwirko Z."/>
            <person name="Jaffe D.B."/>
            <person name="Alvarez P."/>
            <person name="Brockman W."/>
            <person name="Butler J."/>
            <person name="Chin C."/>
            <person name="Gnerre S."/>
            <person name="Grabherr M."/>
            <person name="Kleber M."/>
            <person name="Mauceli E."/>
            <person name="MacCallum I."/>
        </authorList>
    </citation>
    <scope>NUCLEOTIDE SEQUENCE [LARGE SCALE GENOMIC DNA]</scope>
    <source>
        <strain evidence="4">Tai18E2 / Tucson 14021-0261.01</strain>
    </source>
</reference>
<dbReference type="SUPFAM" id="SSF55486">
    <property type="entry name" value="Metalloproteases ('zincins'), catalytic domain"/>
    <property type="match status" value="1"/>
</dbReference>
<keyword evidence="3" id="KW-0378">Hydrolase</keyword>
<dbReference type="PANTHER" id="PTHR13723:SF200">
    <property type="entry name" value="ADAM METALLOPEPTIDASE WITH THROMBOSPONDIN TYPE 1 MOTIF B, ISOFORM B"/>
    <property type="match status" value="1"/>
</dbReference>
<dbReference type="Proteomes" id="UP000002282">
    <property type="component" value="Unassembled WGS sequence"/>
</dbReference>
<dbReference type="GO" id="GO:0030198">
    <property type="term" value="P:extracellular matrix organization"/>
    <property type="evidence" value="ECO:0007669"/>
    <property type="project" value="TreeGrafter"/>
</dbReference>
<dbReference type="AlphaFoldDB" id="B4IWH6"/>
<evidence type="ECO:0000259" key="2">
    <source>
        <dbReference type="PROSITE" id="PS50215"/>
    </source>
</evidence>
<evidence type="ECO:0000313" key="4">
    <source>
        <dbReference type="Proteomes" id="UP000002282"/>
    </source>
</evidence>